<dbReference type="Proteomes" id="UP001174909">
    <property type="component" value="Unassembled WGS sequence"/>
</dbReference>
<feature type="compositionally biased region" description="Basic and acidic residues" evidence="7">
    <location>
        <begin position="251"/>
        <end position="273"/>
    </location>
</feature>
<keyword evidence="3 8" id="KW-0812">Transmembrane</keyword>
<keyword evidence="6 8" id="KW-0472">Membrane</keyword>
<dbReference type="GO" id="GO:0005385">
    <property type="term" value="F:zinc ion transmembrane transporter activity"/>
    <property type="evidence" value="ECO:0007669"/>
    <property type="project" value="TreeGrafter"/>
</dbReference>
<dbReference type="GO" id="GO:0010043">
    <property type="term" value="P:response to zinc ion"/>
    <property type="evidence" value="ECO:0007669"/>
    <property type="project" value="TreeGrafter"/>
</dbReference>
<dbReference type="InterPro" id="IPR050681">
    <property type="entry name" value="CDF/SLC30A"/>
</dbReference>
<evidence type="ECO:0000256" key="3">
    <source>
        <dbReference type="ARBA" id="ARBA00022692"/>
    </source>
</evidence>
<proteinExistence type="inferred from homology"/>
<name>A0AA35R0Y1_GEOBA</name>
<keyword evidence="5 8" id="KW-1133">Transmembrane helix</keyword>
<evidence type="ECO:0000313" key="10">
    <source>
        <dbReference type="EMBL" id="CAI7999531.1"/>
    </source>
</evidence>
<organism evidence="10 11">
    <name type="scientific">Geodia barretti</name>
    <name type="common">Barrett's horny sponge</name>
    <dbReference type="NCBI Taxonomy" id="519541"/>
    <lineage>
        <taxon>Eukaryota</taxon>
        <taxon>Metazoa</taxon>
        <taxon>Porifera</taxon>
        <taxon>Demospongiae</taxon>
        <taxon>Heteroscleromorpha</taxon>
        <taxon>Tetractinellida</taxon>
        <taxon>Astrophorina</taxon>
        <taxon>Geodiidae</taxon>
        <taxon>Geodia</taxon>
    </lineage>
</organism>
<comment type="similarity">
    <text evidence="2">Belongs to the cation diffusion facilitator (CDF) transporter (TC 2.A.4) family. SLC30A subfamily.</text>
</comment>
<feature type="region of interest" description="Disordered" evidence="7">
    <location>
        <begin position="62"/>
        <end position="83"/>
    </location>
</feature>
<evidence type="ECO:0000256" key="6">
    <source>
        <dbReference type="ARBA" id="ARBA00023136"/>
    </source>
</evidence>
<keyword evidence="4" id="KW-0406">Ion transport</keyword>
<dbReference type="AlphaFoldDB" id="A0AA35R0Y1"/>
<protein>
    <submittedName>
        <fullName evidence="10">Zinc transporter 2</fullName>
    </submittedName>
</protein>
<evidence type="ECO:0000313" key="11">
    <source>
        <dbReference type="Proteomes" id="UP001174909"/>
    </source>
</evidence>
<evidence type="ECO:0000256" key="8">
    <source>
        <dbReference type="SAM" id="Phobius"/>
    </source>
</evidence>
<keyword evidence="4" id="KW-0862">Zinc</keyword>
<dbReference type="InterPro" id="IPR027469">
    <property type="entry name" value="Cation_efflux_TMD_sf"/>
</dbReference>
<feature type="domain" description="Cation efflux protein transmembrane" evidence="9">
    <location>
        <begin position="117"/>
        <end position="317"/>
    </location>
</feature>
<dbReference type="InterPro" id="IPR002524">
    <property type="entry name" value="Cation_efflux"/>
</dbReference>
<comment type="subcellular location">
    <subcellularLocation>
        <location evidence="1">Membrane</location>
        <topology evidence="1">Multi-pass membrane protein</topology>
    </subcellularLocation>
</comment>
<keyword evidence="11" id="KW-1185">Reference proteome</keyword>
<evidence type="ECO:0000256" key="5">
    <source>
        <dbReference type="ARBA" id="ARBA00022989"/>
    </source>
</evidence>
<evidence type="ECO:0000256" key="2">
    <source>
        <dbReference type="ARBA" id="ARBA00008873"/>
    </source>
</evidence>
<dbReference type="InterPro" id="IPR058533">
    <property type="entry name" value="Cation_efflux_TM"/>
</dbReference>
<comment type="caution">
    <text evidence="10">The sequence shown here is derived from an EMBL/GenBank/DDBJ whole genome shotgun (WGS) entry which is preliminary data.</text>
</comment>
<feature type="transmembrane region" description="Helical" evidence="8">
    <location>
        <begin position="184"/>
        <end position="206"/>
    </location>
</feature>
<sequence length="344" mass="37356">MEDRSESSIQSDDSTWAQRTACYSPPTGHTTRDFLLDTVAGGAASPVTVTTCTCGPECEKECCRSREPTTPDSESSDETSPLLTLRPRQVNSLEDAVHCGCHVKVPDVTSKKARNKLIIACILALLFMIGEIVGGYLSQSLAILTDAAHMLSDFASFLISLFAIWVATRKPSKGMSFGWHRAEVLGAVVSVLIIWVVTGVLVYEAIKRCIYRNFEIEANVMLITAGAGVFVNIFMMAVLHQHGHGHSHGGGGHERGRREVEEGEERGRGREGGSGRTAKKKGLHNKNINVHAAFIHVVGDLIQSIGIVIAGYIIWFKPRMEAGGVQFAPFHVLHSGICFPPSTF</sequence>
<dbReference type="EMBL" id="CASHTH010000379">
    <property type="protein sequence ID" value="CAI7999531.1"/>
    <property type="molecule type" value="Genomic_DNA"/>
</dbReference>
<gene>
    <name evidence="10" type="ORF">GBAR_LOCUS2737</name>
</gene>
<dbReference type="NCBIfam" id="TIGR01297">
    <property type="entry name" value="CDF"/>
    <property type="match status" value="1"/>
</dbReference>
<evidence type="ECO:0000256" key="4">
    <source>
        <dbReference type="ARBA" id="ARBA00022906"/>
    </source>
</evidence>
<evidence type="ECO:0000256" key="1">
    <source>
        <dbReference type="ARBA" id="ARBA00004141"/>
    </source>
</evidence>
<evidence type="ECO:0000256" key="7">
    <source>
        <dbReference type="SAM" id="MobiDB-lite"/>
    </source>
</evidence>
<dbReference type="Gene3D" id="1.20.1510.10">
    <property type="entry name" value="Cation efflux protein transmembrane domain"/>
    <property type="match status" value="1"/>
</dbReference>
<feature type="compositionally biased region" description="Polar residues" evidence="7">
    <location>
        <begin position="7"/>
        <end position="18"/>
    </location>
</feature>
<feature type="transmembrane region" description="Helical" evidence="8">
    <location>
        <begin position="117"/>
        <end position="137"/>
    </location>
</feature>
<feature type="compositionally biased region" description="Low complexity" evidence="7">
    <location>
        <begin position="70"/>
        <end position="83"/>
    </location>
</feature>
<accession>A0AA35R0Y1</accession>
<keyword evidence="4" id="KW-0813">Transport</keyword>
<evidence type="ECO:0000259" key="9">
    <source>
        <dbReference type="Pfam" id="PF01545"/>
    </source>
</evidence>
<dbReference type="Pfam" id="PF01545">
    <property type="entry name" value="Cation_efflux"/>
    <property type="match status" value="1"/>
</dbReference>
<feature type="transmembrane region" description="Helical" evidence="8">
    <location>
        <begin position="288"/>
        <end position="315"/>
    </location>
</feature>
<feature type="region of interest" description="Disordered" evidence="7">
    <location>
        <begin position="1"/>
        <end position="24"/>
    </location>
</feature>
<dbReference type="SUPFAM" id="SSF161111">
    <property type="entry name" value="Cation efflux protein transmembrane domain-like"/>
    <property type="match status" value="1"/>
</dbReference>
<feature type="region of interest" description="Disordered" evidence="7">
    <location>
        <begin position="245"/>
        <end position="281"/>
    </location>
</feature>
<reference evidence="10" key="1">
    <citation type="submission" date="2023-03" db="EMBL/GenBank/DDBJ databases">
        <authorList>
            <person name="Steffen K."/>
            <person name="Cardenas P."/>
        </authorList>
    </citation>
    <scope>NUCLEOTIDE SEQUENCE</scope>
</reference>
<feature type="transmembrane region" description="Helical" evidence="8">
    <location>
        <begin position="218"/>
        <end position="239"/>
    </location>
</feature>
<keyword evidence="4" id="KW-0864">Zinc transport</keyword>
<dbReference type="PANTHER" id="PTHR11562">
    <property type="entry name" value="CATION EFFLUX PROTEIN/ ZINC TRANSPORTER"/>
    <property type="match status" value="1"/>
</dbReference>
<dbReference type="PANTHER" id="PTHR11562:SF17">
    <property type="entry name" value="RE54080P-RELATED"/>
    <property type="match status" value="1"/>
</dbReference>
<dbReference type="GO" id="GO:0005886">
    <property type="term" value="C:plasma membrane"/>
    <property type="evidence" value="ECO:0007669"/>
    <property type="project" value="TreeGrafter"/>
</dbReference>